<dbReference type="Proteomes" id="UP000245168">
    <property type="component" value="Unassembled WGS sequence"/>
</dbReference>
<gene>
    <name evidence="1" type="ORF">DDZ18_12615</name>
</gene>
<accession>A0A2U2BRF9</accession>
<dbReference type="RefSeq" id="WP_109253757.1">
    <property type="nucleotide sequence ID" value="NZ_QEXV01000006.1"/>
</dbReference>
<proteinExistence type="predicted"/>
<evidence type="ECO:0008006" key="3">
    <source>
        <dbReference type="Google" id="ProtNLM"/>
    </source>
</evidence>
<dbReference type="InterPro" id="IPR019285">
    <property type="entry name" value="DUF2336"/>
</dbReference>
<dbReference type="AlphaFoldDB" id="A0A2U2BRF9"/>
<keyword evidence="2" id="KW-1185">Reference proteome</keyword>
<comment type="caution">
    <text evidence="1">The sequence shown here is derived from an EMBL/GenBank/DDBJ whole genome shotgun (WGS) entry which is preliminary data.</text>
</comment>
<name>A0A2U2BRF9_9PROT</name>
<dbReference type="InterPro" id="IPR014598">
    <property type="entry name" value="UCP035865"/>
</dbReference>
<dbReference type="EMBL" id="QEXV01000006">
    <property type="protein sequence ID" value="PWE16603.1"/>
    <property type="molecule type" value="Genomic_DNA"/>
</dbReference>
<dbReference type="PIRSF" id="PIRSF035865">
    <property type="entry name" value="UCP035865"/>
    <property type="match status" value="1"/>
</dbReference>
<evidence type="ECO:0000313" key="2">
    <source>
        <dbReference type="Proteomes" id="UP000245168"/>
    </source>
</evidence>
<evidence type="ECO:0000313" key="1">
    <source>
        <dbReference type="EMBL" id="PWE16603.1"/>
    </source>
</evidence>
<reference evidence="2" key="1">
    <citation type="submission" date="2018-05" db="EMBL/GenBank/DDBJ databases">
        <authorList>
            <person name="Liu B.-T."/>
        </authorList>
    </citation>
    <scope>NUCLEOTIDE SEQUENCE [LARGE SCALE GENOMIC DNA]</scope>
    <source>
        <strain evidence="2">WD6-1</strain>
    </source>
</reference>
<organism evidence="1 2">
    <name type="scientific">Marinicauda salina</name>
    <dbReference type="NCBI Taxonomy" id="2135793"/>
    <lineage>
        <taxon>Bacteria</taxon>
        <taxon>Pseudomonadati</taxon>
        <taxon>Pseudomonadota</taxon>
        <taxon>Alphaproteobacteria</taxon>
        <taxon>Maricaulales</taxon>
        <taxon>Maricaulaceae</taxon>
        <taxon>Marinicauda</taxon>
    </lineage>
</organism>
<dbReference type="Pfam" id="PF10098">
    <property type="entry name" value="DUF2336"/>
    <property type="match status" value="1"/>
</dbReference>
<protein>
    <recommendedName>
        <fullName evidence="3">DUF2336 domain-containing protein</fullName>
    </recommendedName>
</protein>
<sequence length="385" mass="41683">MGVETMRARLTADDVRRICDSGDERARADAARKVCQRISFADLGASDQAAAEQIVRILAADAADRVRRALAVTLQRSDQLPHDVARKLAEDIESIAVPVIAGSPVLTDEDLVEIVRGGDAIRQTAVASRPRVSSGVVREIVARGASSAVGAAASNDGADFDDESYDAALERFADAPAVLERFVERSHLPVEITERLISQISDAALEKLVSRHALPPQLAVELAEGARERATVDLVEQAGLAPDPRRFAQQLQLNGRLTPSLILRALFRGHVSFFEHCVAELAAIDHAKAWLLIHDAGPLGLQAVFERTGLPKRILPAVKAALSAWHSLEVGDGGVRDQIAFRKRLTERIFTQFQGAPEADLNYCLERLDADERLVGEDEGLRAAS</sequence>
<dbReference type="OrthoDB" id="9798569at2"/>